<evidence type="ECO:0000256" key="2">
    <source>
        <dbReference type="RuleBase" id="RU363072"/>
    </source>
</evidence>
<dbReference type="RefSeq" id="WP_176570459.1">
    <property type="nucleotide sequence ID" value="NZ_CP056030.1"/>
</dbReference>
<reference evidence="3 4" key="1">
    <citation type="submission" date="2020-06" db="EMBL/GenBank/DDBJ databases">
        <title>Pseudomonas eucalypticola sp. nov., an endophyte of Eucalyptus dunnii leaves with biocontrol ability of eucalyptus leaf blight.</title>
        <authorList>
            <person name="Liu Y."/>
            <person name="Song Z."/>
            <person name="Zeng H."/>
            <person name="Lu M."/>
            <person name="Wang X."/>
            <person name="Lian X."/>
            <person name="Zhang Q."/>
        </authorList>
    </citation>
    <scope>NUCLEOTIDE SEQUENCE [LARGE SCALE GENOMIC DNA]</scope>
    <source>
        <strain evidence="3 4">NP-1</strain>
    </source>
</reference>
<gene>
    <name evidence="3" type="ORF">HWQ56_10775</name>
</gene>
<dbReference type="EMBL" id="CP056030">
    <property type="protein sequence ID" value="QKZ04241.1"/>
    <property type="molecule type" value="Genomic_DNA"/>
</dbReference>
<dbReference type="GO" id="GO:0015288">
    <property type="term" value="F:porin activity"/>
    <property type="evidence" value="ECO:0007669"/>
    <property type="project" value="InterPro"/>
</dbReference>
<evidence type="ECO:0000256" key="1">
    <source>
        <dbReference type="ARBA" id="ARBA00008769"/>
    </source>
</evidence>
<comment type="similarity">
    <text evidence="1 2">Belongs to the OprB family.</text>
</comment>
<dbReference type="Pfam" id="PF04966">
    <property type="entry name" value="OprB"/>
    <property type="match status" value="1"/>
</dbReference>
<dbReference type="GO" id="GO:0008643">
    <property type="term" value="P:carbohydrate transport"/>
    <property type="evidence" value="ECO:0007669"/>
    <property type="project" value="InterPro"/>
</dbReference>
<dbReference type="Proteomes" id="UP000509568">
    <property type="component" value="Chromosome"/>
</dbReference>
<evidence type="ECO:0000313" key="3">
    <source>
        <dbReference type="EMBL" id="QKZ04241.1"/>
    </source>
</evidence>
<accession>A0A7D5D863</accession>
<organism evidence="3 4">
    <name type="scientific">Pseudomonas eucalypticola</name>
    <dbReference type="NCBI Taxonomy" id="2599595"/>
    <lineage>
        <taxon>Bacteria</taxon>
        <taxon>Pseudomonadati</taxon>
        <taxon>Pseudomonadota</taxon>
        <taxon>Gammaproteobacteria</taxon>
        <taxon>Pseudomonadales</taxon>
        <taxon>Pseudomonadaceae</taxon>
        <taxon>Pseudomonas</taxon>
    </lineage>
</organism>
<keyword evidence="4" id="KW-1185">Reference proteome</keyword>
<protein>
    <submittedName>
        <fullName evidence="3">Uncharacterized protein</fullName>
    </submittedName>
</protein>
<evidence type="ECO:0000313" key="4">
    <source>
        <dbReference type="Proteomes" id="UP000509568"/>
    </source>
</evidence>
<dbReference type="InterPro" id="IPR038673">
    <property type="entry name" value="OprB_sf"/>
</dbReference>
<sequence>MDKGVDIQLNHFVLSAGGLSGGYAGHNTGRYKDQWVAGLSLDLEKFLGRNDATTQEQLIDRNGRGLDQDVMDDPRASFFTEFQKVNGRGNVPRISDALVRKGGLRREVQREGRPVYCRGRLRILTQR</sequence>
<proteinExistence type="inferred from homology"/>
<dbReference type="KEGG" id="pez:HWQ56_10775"/>
<dbReference type="AlphaFoldDB" id="A0A7D5D863"/>
<dbReference type="Gene3D" id="2.40.160.180">
    <property type="entry name" value="Carbohydrate-selective porin OprB"/>
    <property type="match status" value="1"/>
</dbReference>
<name>A0A7D5D863_9PSED</name>
<dbReference type="GO" id="GO:0016020">
    <property type="term" value="C:membrane"/>
    <property type="evidence" value="ECO:0007669"/>
    <property type="project" value="InterPro"/>
</dbReference>
<dbReference type="InterPro" id="IPR007049">
    <property type="entry name" value="Carb-sel_porin_OprB"/>
</dbReference>